<evidence type="ECO:0000256" key="1">
    <source>
        <dbReference type="SAM" id="MobiDB-lite"/>
    </source>
</evidence>
<feature type="compositionally biased region" description="Polar residues" evidence="1">
    <location>
        <begin position="40"/>
        <end position="50"/>
    </location>
</feature>
<dbReference type="AlphaFoldDB" id="A0A7D5SH27"/>
<reference evidence="2 3" key="1">
    <citation type="journal article" date="2019" name="Microbiome">
        <title>Annotated bacterial chromosomes from frame-shift-corrected long-read metagenomic data.</title>
        <authorList>
            <person name="Arumugam K."/>
            <person name="Bagci C."/>
            <person name="Bessarab I."/>
            <person name="Beier S."/>
            <person name="Buchfink B."/>
            <person name="Gorska A."/>
            <person name="Qiu G."/>
            <person name="Huson D.H."/>
            <person name="Williams R.B.H."/>
        </authorList>
    </citation>
    <scope>NUCLEOTIDE SEQUENCE [LARGE SCALE GENOMIC DNA]</scope>
    <source>
        <strain evidence="2">SSA1</strain>
    </source>
</reference>
<protein>
    <submittedName>
        <fullName evidence="2">Uncharacterized protein</fullName>
    </submittedName>
</protein>
<dbReference type="EMBL" id="CP058708">
    <property type="protein sequence ID" value="QLH51738.1"/>
    <property type="molecule type" value="Genomic_DNA"/>
</dbReference>
<evidence type="ECO:0000313" key="3">
    <source>
        <dbReference type="Proteomes" id="UP000509684"/>
    </source>
</evidence>
<proteinExistence type="predicted"/>
<feature type="region of interest" description="Disordered" evidence="1">
    <location>
        <begin position="29"/>
        <end position="50"/>
    </location>
</feature>
<organism evidence="2 3">
    <name type="scientific">Candidatus Accumulibacter cognatus</name>
    <dbReference type="NCBI Taxonomy" id="2954383"/>
    <lineage>
        <taxon>Bacteria</taxon>
        <taxon>Pseudomonadati</taxon>
        <taxon>Pseudomonadota</taxon>
        <taxon>Betaproteobacteria</taxon>
        <taxon>Candidatus Accumulibacter</taxon>
    </lineage>
</organism>
<dbReference type="Proteomes" id="UP000509684">
    <property type="component" value="Chromosome"/>
</dbReference>
<gene>
    <name evidence="2" type="ORF">HWD57_19505</name>
</gene>
<sequence length="50" mass="5546">MAEMHCLNEQIERLESEILKMAKLRPEAERCLPTGGGTASERSLSVETVT</sequence>
<name>A0A7D5SH27_9PROT</name>
<accession>A0A7D5SH27</accession>
<dbReference type="KEGG" id="acog:HWD57_19505"/>
<evidence type="ECO:0000313" key="2">
    <source>
        <dbReference type="EMBL" id="QLH51738.1"/>
    </source>
</evidence>